<dbReference type="SMR" id="A0A7M7QEX8"/>
<dbReference type="OrthoDB" id="6579237at2759"/>
<dbReference type="InterPro" id="IPR026700">
    <property type="entry name" value="CCDC142"/>
</dbReference>
<protein>
    <recommendedName>
        <fullName evidence="1">Coiled-coil protein 142 C-terminal domain-containing protein</fullName>
    </recommendedName>
</protein>
<sequence>MDSNYRANVGKWLPRVAANLEKYFADSSALNETMGRLARRIAALLKNASRSDSYDQTELKSLIKELESVIPEYRMMSEVVETQNLIFKYKIEHLTTSLKRSVNIVARCTRLLINEICSCTNHEYLRMIFRLVNVYNDLLSLDHDVSEPSVNIFYNDCPNMLEPLKIISVSRILQIIANKRAEEYCHELIDCLLANYRSSCDKDDSRFMASNDIEVAENSSIEIYRTLTKHLTPPITAATGAREAVSNIESMQALVNTQNEQVVRLLNVVKIISPQLLGSDATRIENDELKIRRTAVKKVTEFYQEVAWGSVSSILDHVVLWWSREALAARHSHGSQHLKDWLHQFIQGSEVPSTVRPALQTLCDALGCHVTITAWDQLFRLAYTAAFECQSKAPPEIAESSRECITKGTDTGQKFAELFELLMTLSNACETGGEWVIGAPLVELPLSEQIVVLHRMDHSVHTMRLWAMQEARMIAHTWELEVFFLIVKGDIVNCLEILSYLKLADHSNELESEPVSVQVYVCAKMRAKIVSEVTANIQLLKEAPALCTKILAQIGRVVSLANLHMCFPKSSYWRRNLSVAPNAPSLYVESYFERVLLPILEVINDPETSNMVLRIMCEAWLDYIYLHKIKFSEWGALQLLKDFAHVLTWVTECGIISEKVRQHLLKNEVLRRCEGVGRLLLRHPGEAISMNKKLPQRTSDNGSPESLGLERMPAEMYVPNQEQWLELRASKGLSFCCMD</sequence>
<dbReference type="RefSeq" id="XP_031786371.1">
    <property type="nucleotide sequence ID" value="XM_031930511.1"/>
</dbReference>
<dbReference type="Pfam" id="PF14923">
    <property type="entry name" value="CCDC142"/>
    <property type="match status" value="1"/>
</dbReference>
<evidence type="ECO:0000313" key="3">
    <source>
        <dbReference type="Proteomes" id="UP000002358"/>
    </source>
</evidence>
<proteinExistence type="predicted"/>
<evidence type="ECO:0000259" key="1">
    <source>
        <dbReference type="Pfam" id="PF14923"/>
    </source>
</evidence>
<dbReference type="PANTHER" id="PTHR21436">
    <property type="entry name" value="COILED-COIL DOMAIN-CONTAINING PROTEIN 142"/>
    <property type="match status" value="1"/>
</dbReference>
<name>A0A7M7QEX8_NASVI</name>
<accession>A0A7M7QEX8</accession>
<dbReference type="PANTHER" id="PTHR21436:SF2">
    <property type="entry name" value="COILED-COIL DOMAIN-CONTAINING PROTEIN 142"/>
    <property type="match status" value="1"/>
</dbReference>
<dbReference type="AlphaFoldDB" id="A0A7M7QEX8"/>
<organism evidence="2 3">
    <name type="scientific">Nasonia vitripennis</name>
    <name type="common">Parasitic wasp</name>
    <dbReference type="NCBI Taxonomy" id="7425"/>
    <lineage>
        <taxon>Eukaryota</taxon>
        <taxon>Metazoa</taxon>
        <taxon>Ecdysozoa</taxon>
        <taxon>Arthropoda</taxon>
        <taxon>Hexapoda</taxon>
        <taxon>Insecta</taxon>
        <taxon>Pterygota</taxon>
        <taxon>Neoptera</taxon>
        <taxon>Endopterygota</taxon>
        <taxon>Hymenoptera</taxon>
        <taxon>Apocrita</taxon>
        <taxon>Proctotrupomorpha</taxon>
        <taxon>Chalcidoidea</taxon>
        <taxon>Pteromalidae</taxon>
        <taxon>Pteromalinae</taxon>
        <taxon>Nasonia</taxon>
    </lineage>
</organism>
<dbReference type="Proteomes" id="UP000002358">
    <property type="component" value="Chromosome 4"/>
</dbReference>
<dbReference type="KEGG" id="nvi:103317778"/>
<dbReference type="EnsemblMetazoa" id="XM_031930511">
    <property type="protein sequence ID" value="XP_031786371"/>
    <property type="gene ID" value="LOC103317778"/>
</dbReference>
<keyword evidence="3" id="KW-1185">Reference proteome</keyword>
<dbReference type="InParanoid" id="A0A7M7QEX8"/>
<reference evidence="2" key="1">
    <citation type="submission" date="2021-01" db="UniProtKB">
        <authorList>
            <consortium name="EnsemblMetazoa"/>
        </authorList>
    </citation>
    <scope>IDENTIFICATION</scope>
</reference>
<evidence type="ECO:0000313" key="2">
    <source>
        <dbReference type="EnsemblMetazoa" id="XP_031786371"/>
    </source>
</evidence>
<dbReference type="GeneID" id="103317778"/>
<feature type="domain" description="Coiled-coil protein 142 C-terminal" evidence="1">
    <location>
        <begin position="308"/>
        <end position="691"/>
    </location>
</feature>
<dbReference type="InterPro" id="IPR055350">
    <property type="entry name" value="CCDC142_C"/>
</dbReference>